<evidence type="ECO:0000256" key="2">
    <source>
        <dbReference type="SAM" id="MobiDB-lite"/>
    </source>
</evidence>
<feature type="compositionally biased region" description="Basic and acidic residues" evidence="2">
    <location>
        <begin position="120"/>
        <end position="129"/>
    </location>
</feature>
<dbReference type="HOGENOM" id="CLU_072799_6_5_9"/>
<gene>
    <name evidence="3" type="ordered locus">AXY_21970</name>
</gene>
<dbReference type="Pfam" id="PF04519">
    <property type="entry name" value="Bactofilin"/>
    <property type="match status" value="1"/>
</dbReference>
<evidence type="ECO:0008006" key="5">
    <source>
        <dbReference type="Google" id="ProtNLM"/>
    </source>
</evidence>
<accession>K0J0J8</accession>
<name>K0J0J8_AMPXN</name>
<sequence length="129" mass="13804">MLNKKKKQKVIETIIGKETVIEGNIKLPTSLRIDGKVYGEIKCEGNVYIGKHGYAEPAIEAKNIIVAGEANGNIIVSEKIQIHAGGKVSGQVQSGGLIIEEGGLFNGNSTIHTPNKHTKKSTESKNKAI</sequence>
<proteinExistence type="inferred from homology"/>
<comment type="similarity">
    <text evidence="1">Belongs to the bactofilin family.</text>
</comment>
<evidence type="ECO:0000313" key="3">
    <source>
        <dbReference type="EMBL" id="BAM48329.1"/>
    </source>
</evidence>
<feature type="region of interest" description="Disordered" evidence="2">
    <location>
        <begin position="108"/>
        <end position="129"/>
    </location>
</feature>
<evidence type="ECO:0000313" key="4">
    <source>
        <dbReference type="Proteomes" id="UP000006294"/>
    </source>
</evidence>
<dbReference type="STRING" id="698758.AXY_21970"/>
<evidence type="ECO:0000256" key="1">
    <source>
        <dbReference type="ARBA" id="ARBA00044755"/>
    </source>
</evidence>
<dbReference type="eggNOG" id="COG1664">
    <property type="taxonomic scope" value="Bacteria"/>
</dbReference>
<dbReference type="Proteomes" id="UP000006294">
    <property type="component" value="Chromosome"/>
</dbReference>
<dbReference type="PANTHER" id="PTHR35024:SF4">
    <property type="entry name" value="POLYMER-FORMING CYTOSKELETAL PROTEIN"/>
    <property type="match status" value="1"/>
</dbReference>
<dbReference type="EMBL" id="AP012050">
    <property type="protein sequence ID" value="BAM48329.1"/>
    <property type="molecule type" value="Genomic_DNA"/>
</dbReference>
<dbReference type="InterPro" id="IPR007607">
    <property type="entry name" value="BacA/B"/>
</dbReference>
<organism evidence="3 4">
    <name type="scientific">Amphibacillus xylanus (strain ATCC 51415 / DSM 6626 / JCM 7361 / LMG 17667 / NBRC 15112 / Ep01)</name>
    <dbReference type="NCBI Taxonomy" id="698758"/>
    <lineage>
        <taxon>Bacteria</taxon>
        <taxon>Bacillati</taxon>
        <taxon>Bacillota</taxon>
        <taxon>Bacilli</taxon>
        <taxon>Bacillales</taxon>
        <taxon>Bacillaceae</taxon>
        <taxon>Amphibacillus</taxon>
    </lineage>
</organism>
<protein>
    <recommendedName>
        <fullName evidence="5">Cell shape determination protein CcmA</fullName>
    </recommendedName>
</protein>
<keyword evidence="4" id="KW-1185">Reference proteome</keyword>
<dbReference type="KEGG" id="axl:AXY_21970"/>
<dbReference type="RefSeq" id="WP_015010912.1">
    <property type="nucleotide sequence ID" value="NC_018704.1"/>
</dbReference>
<dbReference type="PANTHER" id="PTHR35024">
    <property type="entry name" value="HYPOTHETICAL CYTOSOLIC PROTEIN"/>
    <property type="match status" value="1"/>
</dbReference>
<reference evidence="3 4" key="1">
    <citation type="submission" date="2011-01" db="EMBL/GenBank/DDBJ databases">
        <title>Whole genome sequence of Amphibacillus xylinus NBRC 15112.</title>
        <authorList>
            <person name="Nakazawa H."/>
            <person name="Katano Y."/>
            <person name="Nakamura S."/>
            <person name="Sasagawa M."/>
            <person name="Fukada J."/>
            <person name="Arai T."/>
            <person name="Sasakura N."/>
            <person name="Mochizuki D."/>
            <person name="Hosoyama A."/>
            <person name="Harada K."/>
            <person name="Horikawa H."/>
            <person name="Kato Y."/>
            <person name="Harada T."/>
            <person name="Sasaki K."/>
            <person name="Sekiguchi M."/>
            <person name="Hodoyama M."/>
            <person name="Nishiko R."/>
            <person name="Narita H."/>
            <person name="Hanamaki A."/>
            <person name="Hata C."/>
            <person name="Konno Y."/>
            <person name="Niimura Y."/>
            <person name="Yamazaki S."/>
            <person name="Fujita N."/>
        </authorList>
    </citation>
    <scope>NUCLEOTIDE SEQUENCE [LARGE SCALE GENOMIC DNA]</scope>
    <source>
        <strain evidence="4">ATCC 51415 / DSM 6626 / JCM 7361 / LMG 17667 / NBRC 15112 / Ep01</strain>
    </source>
</reference>
<dbReference type="AlphaFoldDB" id="K0J0J8"/>